<evidence type="ECO:0000313" key="2">
    <source>
        <dbReference type="Proteomes" id="UP000219573"/>
    </source>
</evidence>
<name>A0A285HUB0_9FIRM</name>
<dbReference type="InterPro" id="IPR014229">
    <property type="entry name" value="Spore_YtfJ"/>
</dbReference>
<dbReference type="AlphaFoldDB" id="A0A285HUB0"/>
<accession>A0A285HUB0</accession>
<evidence type="ECO:0000313" key="1">
    <source>
        <dbReference type="EMBL" id="SNY39290.1"/>
    </source>
</evidence>
<organism evidence="1 2">
    <name type="scientific">Orenia metallireducens</name>
    <dbReference type="NCBI Taxonomy" id="1413210"/>
    <lineage>
        <taxon>Bacteria</taxon>
        <taxon>Bacillati</taxon>
        <taxon>Bacillota</taxon>
        <taxon>Clostridia</taxon>
        <taxon>Halanaerobiales</taxon>
        <taxon>Halobacteroidaceae</taxon>
        <taxon>Orenia</taxon>
    </lineage>
</organism>
<gene>
    <name evidence="1" type="ORF">SAMN06265827_1253</name>
</gene>
<dbReference type="STRING" id="1413210.U472_02025"/>
<dbReference type="OrthoDB" id="9946101at2"/>
<proteinExistence type="predicted"/>
<protein>
    <submittedName>
        <fullName evidence="1">Uncharacterized spore protein YtfJ</fullName>
    </submittedName>
</protein>
<dbReference type="EMBL" id="OBDZ01000025">
    <property type="protein sequence ID" value="SNY39290.1"/>
    <property type="molecule type" value="Genomic_DNA"/>
</dbReference>
<reference evidence="2" key="1">
    <citation type="submission" date="2017-09" db="EMBL/GenBank/DDBJ databases">
        <authorList>
            <person name="Varghese N."/>
            <person name="Submissions S."/>
        </authorList>
    </citation>
    <scope>NUCLEOTIDE SEQUENCE [LARGE SCALE GENOMIC DNA]</scope>
    <source>
        <strain evidence="2">MSL47</strain>
    </source>
</reference>
<dbReference type="Pfam" id="PF09579">
    <property type="entry name" value="Spore_YtfJ"/>
    <property type="match status" value="1"/>
</dbReference>
<dbReference type="Proteomes" id="UP000219573">
    <property type="component" value="Unassembled WGS sequence"/>
</dbReference>
<sequence length="104" mass="11333">MLSKQRETLDKLENMIKSHEIIGAPYQIEGMTFIPIIDTIIGLGIGSSKNGGGGGYLSPKALIIINQEKEVSLLPLIDNSSDQIKEKLPEILGSLDELKKSKEV</sequence>
<keyword evidence="2" id="KW-1185">Reference proteome</keyword>